<keyword evidence="4" id="KW-0949">S-adenosyl-L-methionine</keyword>
<sequence length="433" mass="50250">MRLALISPKGVAMGTDEENKRTRSIYEQLNHIESLKELMSCPNLPLLAVGALAKDDFDDIVYIDEEIETIPWNTPFDMVAMSFMTQQATRAFELADKFREMGTYLIAGGMHPTNSPEETLQYYDTVFIGEAEITWSEFISDFRKGLPKKTYVNDCEIDMNQVPIPRYDLLNMTKYKTIPIQISRGCPHNCEFCASTKVYGPRYRHKSVERVLQEIEIVKSYKKNPHIYFTDDNMLVNKKMAIRLLDGMKDGGFRWMTHTDISVADHDDVLERLYPSGCRKLVIGFESIVPESLKNIEKWKYRRLDSYGESIAKIQSHGIGVWGTFIVGLDSDDKSVFQRVIDFTMNNHLYGAMISVPTPFPGSRFYSRLEEEGRILTRHWGSYTLWNVVVRPTNMTVQELQDGFEYTLNQIYSKEASLRRMTHFKEIFQTMRR</sequence>
<reference evidence="10 11" key="1">
    <citation type="submission" date="2024-02" db="EMBL/GenBank/DDBJ databases">
        <title>A nitrogen-fixing paenibacillus bacterium.</title>
        <authorList>
            <person name="Zhang W.L."/>
            <person name="Chen S.F."/>
        </authorList>
    </citation>
    <scope>NUCLEOTIDE SEQUENCE [LARGE SCALE GENOMIC DNA]</scope>
    <source>
        <strain evidence="10 11">M1</strain>
    </source>
</reference>
<evidence type="ECO:0000313" key="11">
    <source>
        <dbReference type="Proteomes" id="UP001306950"/>
    </source>
</evidence>
<keyword evidence="5" id="KW-0479">Metal-binding</keyword>
<keyword evidence="7" id="KW-0411">Iron-sulfur</keyword>
<dbReference type="Pfam" id="PF04055">
    <property type="entry name" value="Radical_SAM"/>
    <property type="match status" value="1"/>
</dbReference>
<feature type="domain" description="B12-binding" evidence="8">
    <location>
        <begin position="55"/>
        <end position="149"/>
    </location>
</feature>
<comment type="caution">
    <text evidence="10">The sequence shown here is derived from an EMBL/GenBank/DDBJ whole genome shotgun (WGS) entry which is preliminary data.</text>
</comment>
<protein>
    <submittedName>
        <fullName evidence="10">Radical SAM protein</fullName>
    </submittedName>
</protein>
<dbReference type="PANTHER" id="PTHR43409:SF7">
    <property type="entry name" value="BLL1977 PROTEIN"/>
    <property type="match status" value="1"/>
</dbReference>
<dbReference type="SFLD" id="SFLDG01082">
    <property type="entry name" value="B12-binding_domain_containing"/>
    <property type="match status" value="1"/>
</dbReference>
<evidence type="ECO:0000256" key="4">
    <source>
        <dbReference type="ARBA" id="ARBA00022691"/>
    </source>
</evidence>
<keyword evidence="2" id="KW-0489">Methyltransferase</keyword>
<dbReference type="RefSeq" id="WP_331846144.1">
    <property type="nucleotide sequence ID" value="NZ_JAZHPZ010000003.1"/>
</dbReference>
<evidence type="ECO:0000256" key="6">
    <source>
        <dbReference type="ARBA" id="ARBA00023004"/>
    </source>
</evidence>
<comment type="cofactor">
    <cofactor evidence="1">
        <name>[4Fe-4S] cluster</name>
        <dbReference type="ChEBI" id="CHEBI:49883"/>
    </cofactor>
</comment>
<dbReference type="PANTHER" id="PTHR43409">
    <property type="entry name" value="ANAEROBIC MAGNESIUM-PROTOPORPHYRIN IX MONOMETHYL ESTER CYCLASE-RELATED"/>
    <property type="match status" value="1"/>
</dbReference>
<accession>A0ABU7VQ80</accession>
<gene>
    <name evidence="10" type="ORF">V3851_08770</name>
</gene>
<evidence type="ECO:0000259" key="8">
    <source>
        <dbReference type="PROSITE" id="PS51332"/>
    </source>
</evidence>
<dbReference type="InterPro" id="IPR034466">
    <property type="entry name" value="Methyltransferase_Class_B"/>
</dbReference>
<dbReference type="SFLD" id="SFLDS00029">
    <property type="entry name" value="Radical_SAM"/>
    <property type="match status" value="1"/>
</dbReference>
<dbReference type="CDD" id="cd01335">
    <property type="entry name" value="Radical_SAM"/>
    <property type="match status" value="1"/>
</dbReference>
<evidence type="ECO:0000256" key="5">
    <source>
        <dbReference type="ARBA" id="ARBA00022723"/>
    </source>
</evidence>
<evidence type="ECO:0000313" key="10">
    <source>
        <dbReference type="EMBL" id="MEF2965920.1"/>
    </source>
</evidence>
<keyword evidence="6" id="KW-0408">Iron</keyword>
<dbReference type="InterPro" id="IPR006158">
    <property type="entry name" value="Cobalamin-bd"/>
</dbReference>
<evidence type="ECO:0000256" key="3">
    <source>
        <dbReference type="ARBA" id="ARBA00022679"/>
    </source>
</evidence>
<dbReference type="InterPro" id="IPR058240">
    <property type="entry name" value="rSAM_sf"/>
</dbReference>
<dbReference type="PROSITE" id="PS51332">
    <property type="entry name" value="B12_BINDING"/>
    <property type="match status" value="1"/>
</dbReference>
<dbReference type="EMBL" id="JAZHPZ010000003">
    <property type="protein sequence ID" value="MEF2965920.1"/>
    <property type="molecule type" value="Genomic_DNA"/>
</dbReference>
<dbReference type="InterPro" id="IPR023404">
    <property type="entry name" value="rSAM_horseshoe"/>
</dbReference>
<dbReference type="InterPro" id="IPR007197">
    <property type="entry name" value="rSAM"/>
</dbReference>
<dbReference type="PROSITE" id="PS51918">
    <property type="entry name" value="RADICAL_SAM"/>
    <property type="match status" value="1"/>
</dbReference>
<dbReference type="Pfam" id="PF13282">
    <property type="entry name" value="DUF4070"/>
    <property type="match status" value="1"/>
</dbReference>
<dbReference type="SFLD" id="SFLDG01123">
    <property type="entry name" value="methyltransferase_(Class_B)"/>
    <property type="match status" value="1"/>
</dbReference>
<dbReference type="Gene3D" id="3.40.50.280">
    <property type="entry name" value="Cobalamin-binding domain"/>
    <property type="match status" value="1"/>
</dbReference>
<dbReference type="Proteomes" id="UP001306950">
    <property type="component" value="Unassembled WGS sequence"/>
</dbReference>
<dbReference type="InterPro" id="IPR051198">
    <property type="entry name" value="BchE-like"/>
</dbReference>
<feature type="domain" description="Radical SAM core" evidence="9">
    <location>
        <begin position="172"/>
        <end position="399"/>
    </location>
</feature>
<dbReference type="InterPro" id="IPR006638">
    <property type="entry name" value="Elp3/MiaA/NifB-like_rSAM"/>
</dbReference>
<evidence type="ECO:0000256" key="2">
    <source>
        <dbReference type="ARBA" id="ARBA00022603"/>
    </source>
</evidence>
<evidence type="ECO:0000256" key="7">
    <source>
        <dbReference type="ARBA" id="ARBA00023014"/>
    </source>
</evidence>
<name>A0ABU7VQ80_9BACL</name>
<evidence type="ECO:0000256" key="1">
    <source>
        <dbReference type="ARBA" id="ARBA00001966"/>
    </source>
</evidence>
<keyword evidence="3" id="KW-0808">Transferase</keyword>
<dbReference type="SMART" id="SM00729">
    <property type="entry name" value="Elp3"/>
    <property type="match status" value="1"/>
</dbReference>
<dbReference type="Gene3D" id="3.80.30.20">
    <property type="entry name" value="tm_1862 like domain"/>
    <property type="match status" value="1"/>
</dbReference>
<evidence type="ECO:0000259" key="9">
    <source>
        <dbReference type="PROSITE" id="PS51918"/>
    </source>
</evidence>
<dbReference type="SUPFAM" id="SSF102114">
    <property type="entry name" value="Radical SAM enzymes"/>
    <property type="match status" value="1"/>
</dbReference>
<dbReference type="InterPro" id="IPR025274">
    <property type="entry name" value="DUF4070"/>
</dbReference>
<organism evidence="10 11">
    <name type="scientific">Paenibacillus haidiansis</name>
    <dbReference type="NCBI Taxonomy" id="1574488"/>
    <lineage>
        <taxon>Bacteria</taxon>
        <taxon>Bacillati</taxon>
        <taxon>Bacillota</taxon>
        <taxon>Bacilli</taxon>
        <taxon>Bacillales</taxon>
        <taxon>Paenibacillaceae</taxon>
        <taxon>Paenibacillus</taxon>
    </lineage>
</organism>
<keyword evidence="11" id="KW-1185">Reference proteome</keyword>
<proteinExistence type="predicted"/>